<dbReference type="EMBL" id="AP019695">
    <property type="protein sequence ID" value="BBK21797.1"/>
    <property type="molecule type" value="Genomic_DNA"/>
</dbReference>
<organism evidence="7 8">
    <name type="scientific">Amedibacterium intestinale</name>
    <dbReference type="NCBI Taxonomy" id="2583452"/>
    <lineage>
        <taxon>Bacteria</taxon>
        <taxon>Bacillati</taxon>
        <taxon>Bacillota</taxon>
        <taxon>Erysipelotrichia</taxon>
        <taxon>Erysipelotrichales</taxon>
        <taxon>Erysipelotrichaceae</taxon>
        <taxon>Amedibacterium</taxon>
    </lineage>
</organism>
<dbReference type="GO" id="GO:0006508">
    <property type="term" value="P:proteolysis"/>
    <property type="evidence" value="ECO:0007669"/>
    <property type="project" value="UniProtKB-KW"/>
</dbReference>
<evidence type="ECO:0000259" key="6">
    <source>
        <dbReference type="Pfam" id="PF01957"/>
    </source>
</evidence>
<evidence type="ECO:0000256" key="2">
    <source>
        <dbReference type="ARBA" id="ARBA00022692"/>
    </source>
</evidence>
<gene>
    <name evidence="7" type="ORF">Aargi30884_07000</name>
</gene>
<evidence type="ECO:0000256" key="4">
    <source>
        <dbReference type="ARBA" id="ARBA00023136"/>
    </source>
</evidence>
<evidence type="ECO:0000313" key="7">
    <source>
        <dbReference type="EMBL" id="BBK21797.1"/>
    </source>
</evidence>
<protein>
    <submittedName>
        <fullName evidence="7">Protease</fullName>
    </submittedName>
</protein>
<dbReference type="SUPFAM" id="SSF141322">
    <property type="entry name" value="NfeD domain-like"/>
    <property type="match status" value="1"/>
</dbReference>
<keyword evidence="3 5" id="KW-1133">Transmembrane helix</keyword>
<keyword evidence="2 5" id="KW-0812">Transmembrane</keyword>
<dbReference type="InterPro" id="IPR012340">
    <property type="entry name" value="NA-bd_OB-fold"/>
</dbReference>
<proteinExistence type="predicted"/>
<keyword evidence="7" id="KW-0378">Hydrolase</keyword>
<comment type="subcellular location">
    <subcellularLocation>
        <location evidence="1">Membrane</location>
        <topology evidence="1">Multi-pass membrane protein</topology>
    </subcellularLocation>
</comment>
<keyword evidence="7" id="KW-0645">Protease</keyword>
<evidence type="ECO:0000256" key="3">
    <source>
        <dbReference type="ARBA" id="ARBA00022989"/>
    </source>
</evidence>
<dbReference type="Pfam" id="PF01957">
    <property type="entry name" value="NfeD"/>
    <property type="match status" value="1"/>
</dbReference>
<keyword evidence="4 5" id="KW-0472">Membrane</keyword>
<evidence type="ECO:0000313" key="8">
    <source>
        <dbReference type="Proteomes" id="UP000464754"/>
    </source>
</evidence>
<dbReference type="RefSeq" id="WP_115716060.1">
    <property type="nucleotide sequence ID" value="NZ_AP019695.1"/>
</dbReference>
<evidence type="ECO:0000256" key="1">
    <source>
        <dbReference type="ARBA" id="ARBA00004141"/>
    </source>
</evidence>
<keyword evidence="8" id="KW-1185">Reference proteome</keyword>
<dbReference type="Proteomes" id="UP000464754">
    <property type="component" value="Chromosome"/>
</dbReference>
<sequence length="145" mass="15856">MWLVWLGVGLLAVVLELLTASALVSIWFAVGACAAALVSLLDFSIGIQIAVFVIMSFLSMLIVRPVAARYLRGNVVRTNADRYIGEKGIVTKKITSNDWGEVKIQGTIWHAVSVEDEEIEEGSRVKVVAIEGAKLLVMKLQNEDK</sequence>
<dbReference type="GO" id="GO:0008233">
    <property type="term" value="F:peptidase activity"/>
    <property type="evidence" value="ECO:0007669"/>
    <property type="project" value="UniProtKB-KW"/>
</dbReference>
<dbReference type="InterPro" id="IPR002810">
    <property type="entry name" value="NfeD-like_C"/>
</dbReference>
<feature type="transmembrane region" description="Helical" evidence="5">
    <location>
        <begin position="43"/>
        <end position="63"/>
    </location>
</feature>
<dbReference type="GO" id="GO:0005886">
    <property type="term" value="C:plasma membrane"/>
    <property type="evidence" value="ECO:0007669"/>
    <property type="project" value="TreeGrafter"/>
</dbReference>
<dbReference type="PANTHER" id="PTHR33507">
    <property type="entry name" value="INNER MEMBRANE PROTEIN YBBJ"/>
    <property type="match status" value="1"/>
</dbReference>
<dbReference type="InterPro" id="IPR052165">
    <property type="entry name" value="Membrane_assoc_protease"/>
</dbReference>
<accession>A0A6N4TGF7</accession>
<dbReference type="Gene3D" id="2.40.50.140">
    <property type="entry name" value="Nucleic acid-binding proteins"/>
    <property type="match status" value="1"/>
</dbReference>
<reference evidence="8" key="1">
    <citation type="submission" date="2019-05" db="EMBL/GenBank/DDBJ databases">
        <title>Complete genome sequencing of Absiella argi strain JCM 30884.</title>
        <authorList>
            <person name="Sakamoto M."/>
            <person name="Murakami T."/>
            <person name="Mori H."/>
        </authorList>
    </citation>
    <scope>NUCLEOTIDE SEQUENCE [LARGE SCALE GENOMIC DNA]</scope>
    <source>
        <strain evidence="8">JCM 30884</strain>
    </source>
</reference>
<name>A0A6N4TGF7_9FIRM</name>
<evidence type="ECO:0000256" key="5">
    <source>
        <dbReference type="SAM" id="Phobius"/>
    </source>
</evidence>
<dbReference type="AlphaFoldDB" id="A0A6N4TGF7"/>
<feature type="domain" description="NfeD-like C-terminal" evidence="6">
    <location>
        <begin position="80"/>
        <end position="139"/>
    </location>
</feature>
<dbReference type="PANTHER" id="PTHR33507:SF3">
    <property type="entry name" value="INNER MEMBRANE PROTEIN YBBJ"/>
    <property type="match status" value="1"/>
</dbReference>
<dbReference type="KEGG" id="aarg:Aargi30884_07000"/>